<evidence type="ECO:0000256" key="2">
    <source>
        <dbReference type="SAM" id="Phobius"/>
    </source>
</evidence>
<gene>
    <name evidence="3" type="ORF">OC846_003716</name>
</gene>
<organism evidence="3 4">
    <name type="scientific">Tilletia horrida</name>
    <dbReference type="NCBI Taxonomy" id="155126"/>
    <lineage>
        <taxon>Eukaryota</taxon>
        <taxon>Fungi</taxon>
        <taxon>Dikarya</taxon>
        <taxon>Basidiomycota</taxon>
        <taxon>Ustilaginomycotina</taxon>
        <taxon>Exobasidiomycetes</taxon>
        <taxon>Tilletiales</taxon>
        <taxon>Tilletiaceae</taxon>
        <taxon>Tilletia</taxon>
    </lineage>
</organism>
<feature type="region of interest" description="Disordered" evidence="1">
    <location>
        <begin position="1"/>
        <end position="43"/>
    </location>
</feature>
<keyword evidence="2" id="KW-0812">Transmembrane</keyword>
<evidence type="ECO:0000313" key="3">
    <source>
        <dbReference type="EMBL" id="KAK0550331.1"/>
    </source>
</evidence>
<feature type="region of interest" description="Disordered" evidence="1">
    <location>
        <begin position="89"/>
        <end position="108"/>
    </location>
</feature>
<evidence type="ECO:0008006" key="5">
    <source>
        <dbReference type="Google" id="ProtNLM"/>
    </source>
</evidence>
<reference evidence="3" key="1">
    <citation type="journal article" date="2023" name="PhytoFront">
        <title>Draft Genome Resources of Seven Strains of Tilletia horrida, Causal Agent of Kernel Smut of Rice.</title>
        <authorList>
            <person name="Khanal S."/>
            <person name="Antony Babu S."/>
            <person name="Zhou X.G."/>
        </authorList>
    </citation>
    <scope>NUCLEOTIDE SEQUENCE</scope>
    <source>
        <strain evidence="3">TX6</strain>
    </source>
</reference>
<dbReference type="Proteomes" id="UP001176517">
    <property type="component" value="Unassembled WGS sequence"/>
</dbReference>
<keyword evidence="4" id="KW-1185">Reference proteome</keyword>
<feature type="compositionally biased region" description="Low complexity" evidence="1">
    <location>
        <begin position="27"/>
        <end position="43"/>
    </location>
</feature>
<evidence type="ECO:0000313" key="4">
    <source>
        <dbReference type="Proteomes" id="UP001176517"/>
    </source>
</evidence>
<keyword evidence="2" id="KW-0472">Membrane</keyword>
<keyword evidence="2" id="KW-1133">Transmembrane helix</keyword>
<sequence length="108" mass="10933">MSSTVDAPRCPLGFTGTPPAGHPTIPGLGSASKAGSSSSGQSRPSIQAFINNLLSQPWSNTHTMLVIDALVIIAATVIVLNWERLGFGKAGAASSSSPSAAQVKRSTS</sequence>
<name>A0AAN6GUC7_9BASI</name>
<dbReference type="EMBL" id="JAPDMZ010000095">
    <property type="protein sequence ID" value="KAK0550331.1"/>
    <property type="molecule type" value="Genomic_DNA"/>
</dbReference>
<protein>
    <recommendedName>
        <fullName evidence="5">Copper transporter</fullName>
    </recommendedName>
</protein>
<evidence type="ECO:0000256" key="1">
    <source>
        <dbReference type="SAM" id="MobiDB-lite"/>
    </source>
</evidence>
<accession>A0AAN6GUC7</accession>
<comment type="caution">
    <text evidence="3">The sequence shown here is derived from an EMBL/GenBank/DDBJ whole genome shotgun (WGS) entry which is preliminary data.</text>
</comment>
<dbReference type="AlphaFoldDB" id="A0AAN6GUC7"/>
<feature type="transmembrane region" description="Helical" evidence="2">
    <location>
        <begin position="63"/>
        <end position="82"/>
    </location>
</feature>
<feature type="compositionally biased region" description="Low complexity" evidence="1">
    <location>
        <begin position="90"/>
        <end position="101"/>
    </location>
</feature>
<proteinExistence type="predicted"/>